<dbReference type="InterPro" id="IPR022742">
    <property type="entry name" value="Hydrolase_4"/>
</dbReference>
<gene>
    <name evidence="2" type="ORF">FRX31_007398</name>
</gene>
<comment type="caution">
    <text evidence="2">The sequence shown here is derived from an EMBL/GenBank/DDBJ whole genome shotgun (WGS) entry which is preliminary data.</text>
</comment>
<dbReference type="PANTHER" id="PTHR42886:SF53">
    <property type="entry name" value="ALPHA_BETA-HYDROLASES SUPERFAMILY PROTEIN"/>
    <property type="match status" value="1"/>
</dbReference>
<keyword evidence="3" id="KW-1185">Reference proteome</keyword>
<dbReference type="Pfam" id="PF12146">
    <property type="entry name" value="Hydrolase_4"/>
    <property type="match status" value="1"/>
</dbReference>
<feature type="domain" description="Serine aminopeptidase S33" evidence="1">
    <location>
        <begin position="93"/>
        <end position="210"/>
    </location>
</feature>
<dbReference type="SUPFAM" id="SSF53474">
    <property type="entry name" value="alpha/beta-Hydrolases"/>
    <property type="match status" value="1"/>
</dbReference>
<dbReference type="OrthoDB" id="9988524at2759"/>
<proteinExistence type="predicted"/>
<dbReference type="GO" id="GO:0016787">
    <property type="term" value="F:hydrolase activity"/>
    <property type="evidence" value="ECO:0007669"/>
    <property type="project" value="UniProtKB-KW"/>
</dbReference>
<dbReference type="Gene3D" id="3.40.50.1820">
    <property type="entry name" value="alpha/beta hydrolase"/>
    <property type="match status" value="1"/>
</dbReference>
<evidence type="ECO:0000313" key="2">
    <source>
        <dbReference type="EMBL" id="KAF5203015.1"/>
    </source>
</evidence>
<evidence type="ECO:0000259" key="1">
    <source>
        <dbReference type="Pfam" id="PF12146"/>
    </source>
</evidence>
<dbReference type="PANTHER" id="PTHR42886">
    <property type="entry name" value="RE40534P-RELATED"/>
    <property type="match status" value="1"/>
</dbReference>
<dbReference type="EMBL" id="JABWDY010007333">
    <property type="protein sequence ID" value="KAF5203015.1"/>
    <property type="molecule type" value="Genomic_DNA"/>
</dbReference>
<dbReference type="Proteomes" id="UP000554482">
    <property type="component" value="Unassembled WGS sequence"/>
</dbReference>
<dbReference type="InterPro" id="IPR029058">
    <property type="entry name" value="AB_hydrolase_fold"/>
</dbReference>
<reference evidence="2 3" key="1">
    <citation type="submission" date="2020-06" db="EMBL/GenBank/DDBJ databases">
        <title>Transcriptomic and genomic resources for Thalictrum thalictroides and T. hernandezii: Facilitating candidate gene discovery in an emerging model plant lineage.</title>
        <authorList>
            <person name="Arias T."/>
            <person name="Riano-Pachon D.M."/>
            <person name="Di Stilio V.S."/>
        </authorList>
    </citation>
    <scope>NUCLEOTIDE SEQUENCE [LARGE SCALE GENOMIC DNA]</scope>
    <source>
        <strain evidence="3">cv. WT478/WT964</strain>
        <tissue evidence="2">Leaves</tissue>
    </source>
</reference>
<organism evidence="2 3">
    <name type="scientific">Thalictrum thalictroides</name>
    <name type="common">Rue-anemone</name>
    <name type="synonym">Anemone thalictroides</name>
    <dbReference type="NCBI Taxonomy" id="46969"/>
    <lineage>
        <taxon>Eukaryota</taxon>
        <taxon>Viridiplantae</taxon>
        <taxon>Streptophyta</taxon>
        <taxon>Embryophyta</taxon>
        <taxon>Tracheophyta</taxon>
        <taxon>Spermatophyta</taxon>
        <taxon>Magnoliopsida</taxon>
        <taxon>Ranunculales</taxon>
        <taxon>Ranunculaceae</taxon>
        <taxon>Thalictroideae</taxon>
        <taxon>Thalictrum</taxon>
    </lineage>
</organism>
<keyword evidence="2" id="KW-0378">Hydrolase</keyword>
<sequence length="251" mass="27853">MVGTKTLRVNGHLISQAYSTPSLPTSGSTFSSTSLLQQLRPRRIRSLVPITRMSQSKVVELHPPDPLIAVVQVERKNNYGENLVGLLHETGFKELVILCHGFRSSKESAVMADLADVISKEEISVFRFDFAGNGESEGSFEYGNYQREADDLHSVIQYFSERNQAITTILGHSKDEEIISGGNVVLLYASKFHDVPTIINVAGRYDTKKGIAERLGKDFMEVINRDGFIDVVSKKGTALVDHNHIMKVSKT</sequence>
<dbReference type="AlphaFoldDB" id="A0A7J6X2A8"/>
<name>A0A7J6X2A8_THATH</name>
<accession>A0A7J6X2A8</accession>
<protein>
    <submittedName>
        <fullName evidence="2">Alpha/beta-Hydrolases superfamily protein</fullName>
    </submittedName>
</protein>
<evidence type="ECO:0000313" key="3">
    <source>
        <dbReference type="Proteomes" id="UP000554482"/>
    </source>
</evidence>